<reference evidence="2 3" key="1">
    <citation type="submission" date="2015-01" db="EMBL/GenBank/DDBJ databases">
        <title>Draft genome of the acidophilic iron oxidizer Ferrimicrobium acidiphilum strain T23.</title>
        <authorList>
            <person name="Poehlein A."/>
            <person name="Eisen S."/>
            <person name="Schloemann M."/>
            <person name="Johnson B.D."/>
            <person name="Daniel R."/>
            <person name="Muehling M."/>
        </authorList>
    </citation>
    <scope>NUCLEOTIDE SEQUENCE [LARGE SCALE GENOMIC DNA]</scope>
    <source>
        <strain evidence="2 3">T23</strain>
    </source>
</reference>
<sequence>MGDPLMDLLDAIGTKETIVCIGPGGVGKTTSAAAAGLLLAKNGRKVCVLTIDPARRLASALGLDQVGNEPVLASEEMPNYWVAMLDPKQTFDAMIARYSSSKAQEQEIVDNPVYRNLVTRLSGTQEYMAFERLWELRESQRFDTIVVDTPPAQAAIDFLHAPSRLAGFLDNRVFKFMLKPPPIYLRPIAMATRGLVKQIANVVGADVVNDTMNFFQAFSGIEDGFRQRALMTSELLASETTSYLLVSSPAPDALASGSRMVELLKGIGHEVDSVLINRMTPTYVLDPRDVNAPPQARDDLERLVRMRAREQAVIDEWGSGLSLQGWYLLEDLASDVSNLTVLNEVAEMMQRCALVPFREAE</sequence>
<dbReference type="PANTHER" id="PTHR10803:SF26">
    <property type="entry name" value="ANION TRANSPORTER ATPASE-RELATED"/>
    <property type="match status" value="1"/>
</dbReference>
<dbReference type="Pfam" id="PF02374">
    <property type="entry name" value="ArsA_ATPase"/>
    <property type="match status" value="1"/>
</dbReference>
<dbReference type="Proteomes" id="UP000032336">
    <property type="component" value="Unassembled WGS sequence"/>
</dbReference>
<dbReference type="RefSeq" id="WP_211250025.1">
    <property type="nucleotide sequence ID" value="NZ_JQKF01000018.1"/>
</dbReference>
<evidence type="ECO:0000313" key="3">
    <source>
        <dbReference type="Proteomes" id="UP000032336"/>
    </source>
</evidence>
<feature type="domain" description="ArsA/GET3 Anion-transporting ATPase-like" evidence="1">
    <location>
        <begin position="17"/>
        <end position="284"/>
    </location>
</feature>
<comment type="caution">
    <text evidence="2">The sequence shown here is derived from an EMBL/GenBank/DDBJ whole genome shotgun (WGS) entry which is preliminary data.</text>
</comment>
<protein>
    <submittedName>
        <fullName evidence="2">Arsenical pump-driving ATPase</fullName>
        <ecNumber evidence="2">3.6.3.16</ecNumber>
    </submittedName>
</protein>
<dbReference type="GO" id="GO:0016887">
    <property type="term" value="F:ATP hydrolysis activity"/>
    <property type="evidence" value="ECO:0007669"/>
    <property type="project" value="InterPro"/>
</dbReference>
<dbReference type="SUPFAM" id="SSF52540">
    <property type="entry name" value="P-loop containing nucleoside triphosphate hydrolases"/>
    <property type="match status" value="1"/>
</dbReference>
<dbReference type="PANTHER" id="PTHR10803">
    <property type="entry name" value="ARSENICAL PUMP-DRIVING ATPASE ARSENITE-TRANSLOCATING ATPASE"/>
    <property type="match status" value="1"/>
</dbReference>
<keyword evidence="2" id="KW-0378">Hydrolase</keyword>
<dbReference type="PATRIC" id="fig|1121877.4.peg.1395"/>
<dbReference type="STRING" id="1121877.FEAC_12700"/>
<dbReference type="EC" id="3.6.3.16" evidence="2"/>
<dbReference type="InterPro" id="IPR025723">
    <property type="entry name" value="ArsA/GET3_ATPase-like"/>
</dbReference>
<organism evidence="2 3">
    <name type="scientific">Ferrimicrobium acidiphilum DSM 19497</name>
    <dbReference type="NCBI Taxonomy" id="1121877"/>
    <lineage>
        <taxon>Bacteria</taxon>
        <taxon>Bacillati</taxon>
        <taxon>Actinomycetota</taxon>
        <taxon>Acidimicrobiia</taxon>
        <taxon>Acidimicrobiales</taxon>
        <taxon>Acidimicrobiaceae</taxon>
        <taxon>Ferrimicrobium</taxon>
    </lineage>
</organism>
<name>A0A0D8FV08_9ACTN</name>
<dbReference type="EMBL" id="JXUW01000009">
    <property type="protein sequence ID" value="KJE76946.1"/>
    <property type="molecule type" value="Genomic_DNA"/>
</dbReference>
<keyword evidence="3" id="KW-1185">Reference proteome</keyword>
<proteinExistence type="predicted"/>
<accession>A0A0D8FV08</accession>
<evidence type="ECO:0000313" key="2">
    <source>
        <dbReference type="EMBL" id="KJE76946.1"/>
    </source>
</evidence>
<dbReference type="AlphaFoldDB" id="A0A0D8FV08"/>
<gene>
    <name evidence="2" type="primary">arsA2</name>
    <name evidence="2" type="ORF">FEAC_12700</name>
</gene>
<dbReference type="InterPro" id="IPR016300">
    <property type="entry name" value="ATPase_ArsA/GET3"/>
</dbReference>
<dbReference type="InterPro" id="IPR027417">
    <property type="entry name" value="P-loop_NTPase"/>
</dbReference>
<evidence type="ECO:0000259" key="1">
    <source>
        <dbReference type="Pfam" id="PF02374"/>
    </source>
</evidence>
<dbReference type="GO" id="GO:0005524">
    <property type="term" value="F:ATP binding"/>
    <property type="evidence" value="ECO:0007669"/>
    <property type="project" value="InterPro"/>
</dbReference>
<dbReference type="Gene3D" id="3.40.50.300">
    <property type="entry name" value="P-loop containing nucleotide triphosphate hydrolases"/>
    <property type="match status" value="1"/>
</dbReference>
<dbReference type="eggNOG" id="COG0003">
    <property type="taxonomic scope" value="Bacteria"/>
</dbReference>